<evidence type="ECO:0000313" key="10">
    <source>
        <dbReference type="EMBL" id="KGM33521.1"/>
    </source>
</evidence>
<evidence type="ECO:0000256" key="1">
    <source>
        <dbReference type="ARBA" id="ARBA00004651"/>
    </source>
</evidence>
<dbReference type="GO" id="GO:0055085">
    <property type="term" value="P:transmembrane transport"/>
    <property type="evidence" value="ECO:0007669"/>
    <property type="project" value="InterPro"/>
</dbReference>
<dbReference type="CDD" id="cd06261">
    <property type="entry name" value="TM_PBP2"/>
    <property type="match status" value="1"/>
</dbReference>
<comment type="caution">
    <text evidence="10">The sequence shown here is derived from an EMBL/GenBank/DDBJ whole genome shotgun (WGS) entry which is preliminary data.</text>
</comment>
<dbReference type="OrthoDB" id="7915284at2"/>
<dbReference type="EMBL" id="JANX01000175">
    <property type="protein sequence ID" value="KGM33521.1"/>
    <property type="molecule type" value="Genomic_DNA"/>
</dbReference>
<keyword evidence="4" id="KW-1003">Cell membrane</keyword>
<feature type="transmembrane region" description="Helical" evidence="8">
    <location>
        <begin position="334"/>
        <end position="355"/>
    </location>
</feature>
<keyword evidence="3 8" id="KW-0813">Transport</keyword>
<evidence type="ECO:0000259" key="9">
    <source>
        <dbReference type="PROSITE" id="PS50928"/>
    </source>
</evidence>
<accession>A0A0A0D475</accession>
<dbReference type="Pfam" id="PF00528">
    <property type="entry name" value="BPD_transp_1"/>
    <property type="match status" value="1"/>
</dbReference>
<feature type="transmembrane region" description="Helical" evidence="8">
    <location>
        <begin position="375"/>
        <end position="398"/>
    </location>
</feature>
<protein>
    <submittedName>
        <fullName evidence="10">Polyamine ABC transporter substrate-binding protein</fullName>
    </submittedName>
</protein>
<name>A0A0A0D475_9PROT</name>
<comment type="subcellular location">
    <subcellularLocation>
        <location evidence="1 8">Cell membrane</location>
        <topology evidence="1 8">Multi-pass membrane protein</topology>
    </subcellularLocation>
</comment>
<dbReference type="InterPro" id="IPR035906">
    <property type="entry name" value="MetI-like_sf"/>
</dbReference>
<dbReference type="PROSITE" id="PS50928">
    <property type="entry name" value="ABC_TM1"/>
    <property type="match status" value="1"/>
</dbReference>
<dbReference type="GO" id="GO:0005886">
    <property type="term" value="C:plasma membrane"/>
    <property type="evidence" value="ECO:0007669"/>
    <property type="project" value="UniProtKB-SubCell"/>
</dbReference>
<sequence>MTALAQDGAAIRRSLRRAGRRRRIEAWLLLAPLVAFLLLVFVAPIAGMLWRAIDDRELAPVMPRTITALAGWQGEALPGEDAFAALAADLAQARADKTLPTAARRLNYDRNGLRTVISNTARKLPDAPKGSWQETLTALDPAWGQVETWGAIARAAGPATDFYLLAALDLRRDAAGTILPSPPEEAIFREVFLRTFLVALSVTALCLVIGFPVAYLLATRPPRVANLLMILVLLPFWTSLLVRTTAWVVLLQTNGVVNEIITGLGLAGEPLQLVYNRVGVLVAMTHVLLPYMILPMYSVMRSIPPAHLRAAYSLGARPVGAFLRVYLPQTLPGIGAGALLVFILALGYYITPALVGGPADQMISWFIAFYTTSTVNWGMASALGLLLLVATLALYAVYARLVGADRMRLG</sequence>
<dbReference type="Proteomes" id="UP000029995">
    <property type="component" value="Unassembled WGS sequence"/>
</dbReference>
<keyword evidence="6 8" id="KW-1133">Transmembrane helix</keyword>
<dbReference type="PANTHER" id="PTHR42929:SF5">
    <property type="entry name" value="ABC TRANSPORTER PERMEASE PROTEIN"/>
    <property type="match status" value="1"/>
</dbReference>
<keyword evidence="5 8" id="KW-0812">Transmembrane</keyword>
<evidence type="ECO:0000313" key="11">
    <source>
        <dbReference type="Proteomes" id="UP000029995"/>
    </source>
</evidence>
<feature type="transmembrane region" description="Helical" evidence="8">
    <location>
        <begin position="224"/>
        <end position="242"/>
    </location>
</feature>
<dbReference type="PANTHER" id="PTHR42929">
    <property type="entry name" value="INNER MEMBRANE ABC TRANSPORTER PERMEASE PROTEIN YDCU-RELATED-RELATED"/>
    <property type="match status" value="1"/>
</dbReference>
<feature type="transmembrane region" description="Helical" evidence="8">
    <location>
        <begin position="26"/>
        <end position="53"/>
    </location>
</feature>
<evidence type="ECO:0000256" key="8">
    <source>
        <dbReference type="RuleBase" id="RU363032"/>
    </source>
</evidence>
<reference evidence="10 11" key="1">
    <citation type="submission" date="2014-01" db="EMBL/GenBank/DDBJ databases">
        <title>Genome sequence determination for a cystic fibrosis isolate, Inquilinus limosus.</title>
        <authorList>
            <person name="Pino M."/>
            <person name="Di Conza J."/>
            <person name="Gutkind G."/>
        </authorList>
    </citation>
    <scope>NUCLEOTIDE SEQUENCE [LARGE SCALE GENOMIC DNA]</scope>
    <source>
        <strain evidence="10 11">MP06</strain>
    </source>
</reference>
<evidence type="ECO:0000256" key="7">
    <source>
        <dbReference type="ARBA" id="ARBA00023136"/>
    </source>
</evidence>
<evidence type="ECO:0000256" key="6">
    <source>
        <dbReference type="ARBA" id="ARBA00022989"/>
    </source>
</evidence>
<gene>
    <name evidence="10" type="ORF">P409_15420</name>
</gene>
<dbReference type="InterPro" id="IPR000515">
    <property type="entry name" value="MetI-like"/>
</dbReference>
<dbReference type="AlphaFoldDB" id="A0A0A0D475"/>
<proteinExistence type="inferred from homology"/>
<evidence type="ECO:0000256" key="3">
    <source>
        <dbReference type="ARBA" id="ARBA00022448"/>
    </source>
</evidence>
<feature type="domain" description="ABC transmembrane type-1" evidence="9">
    <location>
        <begin position="192"/>
        <end position="398"/>
    </location>
</feature>
<feature type="transmembrane region" description="Helical" evidence="8">
    <location>
        <begin position="191"/>
        <end position="217"/>
    </location>
</feature>
<keyword evidence="7 8" id="KW-0472">Membrane</keyword>
<dbReference type="Gene3D" id="1.10.3720.10">
    <property type="entry name" value="MetI-like"/>
    <property type="match status" value="1"/>
</dbReference>
<dbReference type="SUPFAM" id="SSF161098">
    <property type="entry name" value="MetI-like"/>
    <property type="match status" value="1"/>
</dbReference>
<comment type="similarity">
    <text evidence="2">Belongs to the binding-protein-dependent transport system permease family. CysTW subfamily.</text>
</comment>
<dbReference type="RefSeq" id="WP_034838602.1">
    <property type="nucleotide sequence ID" value="NZ_JANX01000175.1"/>
</dbReference>
<evidence type="ECO:0000256" key="4">
    <source>
        <dbReference type="ARBA" id="ARBA00022475"/>
    </source>
</evidence>
<organism evidence="10 11">
    <name type="scientific">Inquilinus limosus MP06</name>
    <dbReference type="NCBI Taxonomy" id="1398085"/>
    <lineage>
        <taxon>Bacteria</taxon>
        <taxon>Pseudomonadati</taxon>
        <taxon>Pseudomonadota</taxon>
        <taxon>Alphaproteobacteria</taxon>
        <taxon>Rhodospirillales</taxon>
        <taxon>Rhodospirillaceae</taxon>
        <taxon>Inquilinus</taxon>
    </lineage>
</organism>
<evidence type="ECO:0000256" key="5">
    <source>
        <dbReference type="ARBA" id="ARBA00022692"/>
    </source>
</evidence>
<evidence type="ECO:0000256" key="2">
    <source>
        <dbReference type="ARBA" id="ARBA00007069"/>
    </source>
</evidence>
<feature type="transmembrane region" description="Helical" evidence="8">
    <location>
        <begin position="274"/>
        <end position="294"/>
    </location>
</feature>